<evidence type="ECO:0000313" key="2">
    <source>
        <dbReference type="Proteomes" id="UP000321578"/>
    </source>
</evidence>
<dbReference type="RefSeq" id="WP_147087509.1">
    <property type="nucleotide sequence ID" value="NZ_VORM01000018.1"/>
</dbReference>
<organism evidence="1 2">
    <name type="scientific">Subsaximicrobium wynnwilliamsii</name>
    <dbReference type="NCBI Taxonomy" id="291179"/>
    <lineage>
        <taxon>Bacteria</taxon>
        <taxon>Pseudomonadati</taxon>
        <taxon>Bacteroidota</taxon>
        <taxon>Flavobacteriia</taxon>
        <taxon>Flavobacteriales</taxon>
        <taxon>Flavobacteriaceae</taxon>
        <taxon>Subsaximicrobium</taxon>
    </lineage>
</organism>
<dbReference type="AlphaFoldDB" id="A0A5C6ZCU0"/>
<dbReference type="Gene3D" id="3.40.1660.10">
    <property type="entry name" value="EreA-like (biosynthetic domain)"/>
    <property type="match status" value="2"/>
</dbReference>
<evidence type="ECO:0000313" key="1">
    <source>
        <dbReference type="EMBL" id="TXD87879.1"/>
    </source>
</evidence>
<name>A0A5C6ZCU0_9FLAO</name>
<dbReference type="Proteomes" id="UP000321578">
    <property type="component" value="Unassembled WGS sequence"/>
</dbReference>
<keyword evidence="2" id="KW-1185">Reference proteome</keyword>
<dbReference type="SUPFAM" id="SSF159501">
    <property type="entry name" value="EreA/ChaN-like"/>
    <property type="match status" value="1"/>
</dbReference>
<sequence length="383" mass="44852">MKKTTALLFIVFGLNSILAQVEKNIYELNPIENLLTKDVKDILDSNLNGKKVVFLGESNHYFGSDLLAKTEFVKYLVLEKGYKDIAFEGDFLGLYFDHNKRNLYPFWSNSVQCKALFEFLKAHDVSIWGFDNQMNATYTYTDFTIKLNGFLNDNSISVDKRFIELTETFFKNTARSKSVEIVGKSNLEYLIVEIDKLLKNDTLIQDKLWTRFLESYKSYIMISSAHKSSKGITAIRDNQMAKNLDFLFKTMPEKKFIVWLHNAHMIKDDYGTQPGQTMGFQFVKANPNLSYHIAFSSIHMPYRKPKWIEKYSKDEGNLLHFLPTTEKNYFIDAQQIIRERPEYEAQEYDGMFIVENKDIKTNWFMHYDALVFISKGEDVKFIE</sequence>
<gene>
    <name evidence="1" type="ORF">ESY86_15545</name>
</gene>
<dbReference type="InterPro" id="IPR007815">
    <property type="entry name" value="Emycin_Estase"/>
</dbReference>
<accession>A0A5C6ZCU0</accession>
<dbReference type="Pfam" id="PF05139">
    <property type="entry name" value="Erythro_esteras"/>
    <property type="match status" value="1"/>
</dbReference>
<reference evidence="1 2" key="1">
    <citation type="submission" date="2019-08" db="EMBL/GenBank/DDBJ databases">
        <title>Genomes of Subsaximicrobium wynnwilliamsii strains.</title>
        <authorList>
            <person name="Bowman J.P."/>
        </authorList>
    </citation>
    <scope>NUCLEOTIDE SEQUENCE [LARGE SCALE GENOMIC DNA]</scope>
    <source>
        <strain evidence="1 2">2-80-2</strain>
    </source>
</reference>
<protein>
    <submittedName>
        <fullName evidence="1">Erythromycin esterase family protein</fullName>
    </submittedName>
</protein>
<proteinExistence type="predicted"/>
<dbReference type="GO" id="GO:0046677">
    <property type="term" value="P:response to antibiotic"/>
    <property type="evidence" value="ECO:0007669"/>
    <property type="project" value="InterPro"/>
</dbReference>
<dbReference type="OrthoDB" id="9810066at2"/>
<comment type="caution">
    <text evidence="1">The sequence shown here is derived from an EMBL/GenBank/DDBJ whole genome shotgun (WGS) entry which is preliminary data.</text>
</comment>
<dbReference type="EMBL" id="VORO01000019">
    <property type="protein sequence ID" value="TXD87879.1"/>
    <property type="molecule type" value="Genomic_DNA"/>
</dbReference>